<name>A0AA37LWP1_9PEZI</name>
<keyword evidence="2" id="KW-1185">Reference proteome</keyword>
<comment type="caution">
    <text evidence="1">The sequence shown here is derived from an EMBL/GenBank/DDBJ whole genome shotgun (WGS) entry which is preliminary data.</text>
</comment>
<dbReference type="Proteomes" id="UP001055172">
    <property type="component" value="Unassembled WGS sequence"/>
</dbReference>
<gene>
    <name evidence="1" type="ORF">ColLi_10958</name>
</gene>
<reference evidence="1 2" key="1">
    <citation type="submission" date="2021-07" db="EMBL/GenBank/DDBJ databases">
        <title>Genome data of Colletotrichum spaethianum.</title>
        <authorList>
            <person name="Utami Y.D."/>
            <person name="Hiruma K."/>
        </authorList>
    </citation>
    <scope>NUCLEOTIDE SEQUENCE [LARGE SCALE GENOMIC DNA]</scope>
    <source>
        <strain evidence="1 2">MAFF 242679</strain>
    </source>
</reference>
<dbReference type="EMBL" id="BPPX01000030">
    <property type="protein sequence ID" value="GJC88120.1"/>
    <property type="molecule type" value="Genomic_DNA"/>
</dbReference>
<evidence type="ECO:0000313" key="2">
    <source>
        <dbReference type="Proteomes" id="UP001055172"/>
    </source>
</evidence>
<organism evidence="1 2">
    <name type="scientific">Colletotrichum liriopes</name>
    <dbReference type="NCBI Taxonomy" id="708192"/>
    <lineage>
        <taxon>Eukaryota</taxon>
        <taxon>Fungi</taxon>
        <taxon>Dikarya</taxon>
        <taxon>Ascomycota</taxon>
        <taxon>Pezizomycotina</taxon>
        <taxon>Sordariomycetes</taxon>
        <taxon>Hypocreomycetidae</taxon>
        <taxon>Glomerellales</taxon>
        <taxon>Glomerellaceae</taxon>
        <taxon>Colletotrichum</taxon>
        <taxon>Colletotrichum spaethianum species complex</taxon>
    </lineage>
</organism>
<proteinExistence type="predicted"/>
<accession>A0AA37LWP1</accession>
<sequence>MIITTDLYKLIPNLADWMKMMSSKGHTVLLLGKDLLQLADSSFNSSLDNTGTLRLWLAVVAKDIGVKDQAGSYSCRMLIGDSVVQYSSKQDLMDACIDEQLQGHVGGRFVPLPGANEDNFCPQWFKVDGGPNIHIVGIRGYDTHEGADVYLCPVAFKGRCPQEVAGFKVSCDPLTPGWVEEDPKYPQDLRYSIPFVFVEPGVNGQSKEATVFRSQRRRLQSRSEV</sequence>
<evidence type="ECO:0000313" key="1">
    <source>
        <dbReference type="EMBL" id="GJC88120.1"/>
    </source>
</evidence>
<dbReference type="AlphaFoldDB" id="A0AA37LWP1"/>
<protein>
    <submittedName>
        <fullName evidence="1">Uncharacterized protein</fullName>
    </submittedName>
</protein>